<evidence type="ECO:0000256" key="1">
    <source>
        <dbReference type="SAM" id="MobiDB-lite"/>
    </source>
</evidence>
<reference evidence="2" key="1">
    <citation type="submission" date="2023-03" db="EMBL/GenBank/DDBJ databases">
        <title>Massive genome expansion in bonnet fungi (Mycena s.s.) driven by repeated elements and novel gene families across ecological guilds.</title>
        <authorList>
            <consortium name="Lawrence Berkeley National Laboratory"/>
            <person name="Harder C.B."/>
            <person name="Miyauchi S."/>
            <person name="Viragh M."/>
            <person name="Kuo A."/>
            <person name="Thoen E."/>
            <person name="Andreopoulos B."/>
            <person name="Lu D."/>
            <person name="Skrede I."/>
            <person name="Drula E."/>
            <person name="Henrissat B."/>
            <person name="Morin E."/>
            <person name="Kohler A."/>
            <person name="Barry K."/>
            <person name="LaButti K."/>
            <person name="Morin E."/>
            <person name="Salamov A."/>
            <person name="Lipzen A."/>
            <person name="Mereny Z."/>
            <person name="Hegedus B."/>
            <person name="Baldrian P."/>
            <person name="Stursova M."/>
            <person name="Weitz H."/>
            <person name="Taylor A."/>
            <person name="Grigoriev I.V."/>
            <person name="Nagy L.G."/>
            <person name="Martin F."/>
            <person name="Kauserud H."/>
        </authorList>
    </citation>
    <scope>NUCLEOTIDE SEQUENCE</scope>
    <source>
        <strain evidence="2">CBHHK182m</strain>
    </source>
</reference>
<feature type="compositionally biased region" description="Polar residues" evidence="1">
    <location>
        <begin position="92"/>
        <end position="107"/>
    </location>
</feature>
<keyword evidence="3" id="KW-1185">Reference proteome</keyword>
<dbReference type="EMBL" id="JARKIB010000129">
    <property type="protein sequence ID" value="KAJ7734978.1"/>
    <property type="molecule type" value="Genomic_DNA"/>
</dbReference>
<sequence>MQQRRFACCCPTGLISTPKSSPPSARPTAPKMRTTSRMVSSAVLSCLVSCLRGSRTVWYRDGPCCQTPTGMSLMGILIMKIFLTRSWGTNPDDATSANETQKQVFGPSSSSTTAASASVVPRMPPPASKQRAKRRDHYRFYPSTEVLVSI</sequence>
<dbReference type="Proteomes" id="UP001215598">
    <property type="component" value="Unassembled WGS sequence"/>
</dbReference>
<proteinExistence type="predicted"/>
<dbReference type="AlphaFoldDB" id="A0AAD7I4J2"/>
<comment type="caution">
    <text evidence="2">The sequence shown here is derived from an EMBL/GenBank/DDBJ whole genome shotgun (WGS) entry which is preliminary data.</text>
</comment>
<evidence type="ECO:0000313" key="2">
    <source>
        <dbReference type="EMBL" id="KAJ7734978.1"/>
    </source>
</evidence>
<feature type="compositionally biased region" description="Low complexity" evidence="1">
    <location>
        <begin position="108"/>
        <end position="118"/>
    </location>
</feature>
<accession>A0AAD7I4J2</accession>
<protein>
    <submittedName>
        <fullName evidence="2">Uncharacterized protein</fullName>
    </submittedName>
</protein>
<gene>
    <name evidence="2" type="ORF">B0H16DRAFT_134424</name>
</gene>
<organism evidence="2 3">
    <name type="scientific">Mycena metata</name>
    <dbReference type="NCBI Taxonomy" id="1033252"/>
    <lineage>
        <taxon>Eukaryota</taxon>
        <taxon>Fungi</taxon>
        <taxon>Dikarya</taxon>
        <taxon>Basidiomycota</taxon>
        <taxon>Agaricomycotina</taxon>
        <taxon>Agaricomycetes</taxon>
        <taxon>Agaricomycetidae</taxon>
        <taxon>Agaricales</taxon>
        <taxon>Marasmiineae</taxon>
        <taxon>Mycenaceae</taxon>
        <taxon>Mycena</taxon>
    </lineage>
</organism>
<evidence type="ECO:0000313" key="3">
    <source>
        <dbReference type="Proteomes" id="UP001215598"/>
    </source>
</evidence>
<feature type="region of interest" description="Disordered" evidence="1">
    <location>
        <begin position="92"/>
        <end position="135"/>
    </location>
</feature>
<name>A0AAD7I4J2_9AGAR</name>